<dbReference type="PANTHER" id="PTHR31060">
    <property type="entry name" value="OSJNBA0011J08.25 PROTEIN-RELATED"/>
    <property type="match status" value="1"/>
</dbReference>
<organism evidence="1">
    <name type="scientific">Arundo donax</name>
    <name type="common">Giant reed</name>
    <name type="synonym">Donax arundinaceus</name>
    <dbReference type="NCBI Taxonomy" id="35708"/>
    <lineage>
        <taxon>Eukaryota</taxon>
        <taxon>Viridiplantae</taxon>
        <taxon>Streptophyta</taxon>
        <taxon>Embryophyta</taxon>
        <taxon>Tracheophyta</taxon>
        <taxon>Spermatophyta</taxon>
        <taxon>Magnoliopsida</taxon>
        <taxon>Liliopsida</taxon>
        <taxon>Poales</taxon>
        <taxon>Poaceae</taxon>
        <taxon>PACMAD clade</taxon>
        <taxon>Arundinoideae</taxon>
        <taxon>Arundineae</taxon>
        <taxon>Arundo</taxon>
    </lineage>
</organism>
<accession>A0A0A9H4G8</accession>
<dbReference type="AlphaFoldDB" id="A0A0A9H4G8"/>
<reference evidence="1" key="2">
    <citation type="journal article" date="2015" name="Data Brief">
        <title>Shoot transcriptome of the giant reed, Arundo donax.</title>
        <authorList>
            <person name="Barrero R.A."/>
            <person name="Guerrero F.D."/>
            <person name="Moolhuijzen P."/>
            <person name="Goolsby J.A."/>
            <person name="Tidwell J."/>
            <person name="Bellgard S.E."/>
            <person name="Bellgard M.I."/>
        </authorList>
    </citation>
    <scope>NUCLEOTIDE SEQUENCE</scope>
    <source>
        <tissue evidence="1">Shoot tissue taken approximately 20 cm above the soil surface</tissue>
    </source>
</reference>
<dbReference type="PANTHER" id="PTHR31060:SF7">
    <property type="entry name" value="OS06G0129200 PROTEIN"/>
    <property type="match status" value="1"/>
</dbReference>
<sequence>MFPQWYRTRSIPSGSWAVKAKLIEVTGKALDAVGYGSVVLPASSRVHFLKTWLPYIQMTKLLLDGKTKDDETSPQMDSDLCQNIESTIVSMVLALPSDDQADILAEWMTKAEQFRYPDLTEAFELWCYRSKTAKRRLVGGLNGAGNPTVSL</sequence>
<evidence type="ECO:0000313" key="1">
    <source>
        <dbReference type="EMBL" id="JAE30689.1"/>
    </source>
</evidence>
<protein>
    <recommendedName>
        <fullName evidence="2">BTB/POZ domain-containing protein</fullName>
    </recommendedName>
</protein>
<evidence type="ECO:0008006" key="2">
    <source>
        <dbReference type="Google" id="ProtNLM"/>
    </source>
</evidence>
<proteinExistence type="predicted"/>
<reference evidence="1" key="1">
    <citation type="submission" date="2014-09" db="EMBL/GenBank/DDBJ databases">
        <authorList>
            <person name="Magalhaes I.L.F."/>
            <person name="Oliveira U."/>
            <person name="Santos F.R."/>
            <person name="Vidigal T.H.D.A."/>
            <person name="Brescovit A.D."/>
            <person name="Santos A.J."/>
        </authorList>
    </citation>
    <scope>NUCLEOTIDE SEQUENCE</scope>
    <source>
        <tissue evidence="1">Shoot tissue taken approximately 20 cm above the soil surface</tissue>
    </source>
</reference>
<dbReference type="InterPro" id="IPR038920">
    <property type="entry name" value="At3g05675-like"/>
</dbReference>
<dbReference type="GO" id="GO:0016567">
    <property type="term" value="P:protein ubiquitination"/>
    <property type="evidence" value="ECO:0007669"/>
    <property type="project" value="UniProtKB-UniPathway"/>
</dbReference>
<name>A0A0A9H4G8_ARUDO</name>
<dbReference type="UniPathway" id="UPA00143"/>
<dbReference type="EMBL" id="GBRH01167207">
    <property type="protein sequence ID" value="JAE30689.1"/>
    <property type="molecule type" value="Transcribed_RNA"/>
</dbReference>